<reference evidence="3" key="1">
    <citation type="journal article" date="2020" name="Stud. Mycol.">
        <title>101 Dothideomycetes genomes: A test case for predicting lifestyles and emergence of pathogens.</title>
        <authorList>
            <person name="Haridas S."/>
            <person name="Albert R."/>
            <person name="Binder M."/>
            <person name="Bloem J."/>
            <person name="LaButti K."/>
            <person name="Salamov A."/>
            <person name="Andreopoulos B."/>
            <person name="Baker S."/>
            <person name="Barry K."/>
            <person name="Bills G."/>
            <person name="Bluhm B."/>
            <person name="Cannon C."/>
            <person name="Castanera R."/>
            <person name="Culley D."/>
            <person name="Daum C."/>
            <person name="Ezra D."/>
            <person name="Gonzalez J."/>
            <person name="Henrissat B."/>
            <person name="Kuo A."/>
            <person name="Liang C."/>
            <person name="Lipzen A."/>
            <person name="Lutzoni F."/>
            <person name="Magnuson J."/>
            <person name="Mondo S."/>
            <person name="Nolan M."/>
            <person name="Ohm R."/>
            <person name="Pangilinan J."/>
            <person name="Park H.-J."/>
            <person name="Ramirez L."/>
            <person name="Alfaro M."/>
            <person name="Sun H."/>
            <person name="Tritt A."/>
            <person name="Yoshinaga Y."/>
            <person name="Zwiers L.-H."/>
            <person name="Turgeon B."/>
            <person name="Goodwin S."/>
            <person name="Spatafora J."/>
            <person name="Crous P."/>
            <person name="Grigoriev I."/>
        </authorList>
    </citation>
    <scope>NUCLEOTIDE SEQUENCE [LARGE SCALE GENOMIC DNA]</scope>
    <source>
        <strain evidence="3">CBS 304.66</strain>
    </source>
</reference>
<dbReference type="EMBL" id="ML986603">
    <property type="protein sequence ID" value="KAF2265849.1"/>
    <property type="molecule type" value="Genomic_DNA"/>
</dbReference>
<proteinExistence type="predicted"/>
<organism evidence="2 3">
    <name type="scientific">Lojkania enalia</name>
    <dbReference type="NCBI Taxonomy" id="147567"/>
    <lineage>
        <taxon>Eukaryota</taxon>
        <taxon>Fungi</taxon>
        <taxon>Dikarya</taxon>
        <taxon>Ascomycota</taxon>
        <taxon>Pezizomycotina</taxon>
        <taxon>Dothideomycetes</taxon>
        <taxon>Pleosporomycetidae</taxon>
        <taxon>Pleosporales</taxon>
        <taxon>Pleosporales incertae sedis</taxon>
        <taxon>Lojkania</taxon>
    </lineage>
</organism>
<dbReference type="AlphaFoldDB" id="A0A9P4KGS9"/>
<name>A0A9P4KGS9_9PLEO</name>
<evidence type="ECO:0000256" key="1">
    <source>
        <dbReference type="SAM" id="MobiDB-lite"/>
    </source>
</evidence>
<feature type="compositionally biased region" description="Polar residues" evidence="1">
    <location>
        <begin position="34"/>
        <end position="65"/>
    </location>
</feature>
<keyword evidence="3" id="KW-1185">Reference proteome</keyword>
<feature type="region of interest" description="Disordered" evidence="1">
    <location>
        <begin position="1"/>
        <end position="82"/>
    </location>
</feature>
<dbReference type="Proteomes" id="UP000800093">
    <property type="component" value="Unassembled WGS sequence"/>
</dbReference>
<feature type="compositionally biased region" description="Low complexity" evidence="1">
    <location>
        <begin position="66"/>
        <end position="77"/>
    </location>
</feature>
<evidence type="ECO:0000313" key="2">
    <source>
        <dbReference type="EMBL" id="KAF2265849.1"/>
    </source>
</evidence>
<gene>
    <name evidence="2" type="ORF">CC78DRAFT_514837</name>
</gene>
<evidence type="ECO:0000313" key="3">
    <source>
        <dbReference type="Proteomes" id="UP000800093"/>
    </source>
</evidence>
<protein>
    <submittedName>
        <fullName evidence="2">Uncharacterized protein</fullName>
    </submittedName>
</protein>
<accession>A0A9P4KGS9</accession>
<feature type="compositionally biased region" description="Polar residues" evidence="1">
    <location>
        <begin position="1"/>
        <end position="10"/>
    </location>
</feature>
<dbReference type="OrthoDB" id="3535086at2759"/>
<comment type="caution">
    <text evidence="2">The sequence shown here is derived from an EMBL/GenBank/DDBJ whole genome shotgun (WGS) entry which is preliminary data.</text>
</comment>
<sequence>MQDFNKSLNEQGVLAMLPALQPSRPKLQTDQRPSRPPKQQSRSTVTSAPDPQSLPSSSTATHLQTAAQPSRPPSAASFFKPRSQIEAMPPLAMLPPRNLYDSAVRHPVFFTEQLRKPPFPMPDMGSQGWSPVANGYIMEKKKAGGPQTKL</sequence>